<dbReference type="GO" id="GO:0016747">
    <property type="term" value="F:acyltransferase activity, transferring groups other than amino-acyl groups"/>
    <property type="evidence" value="ECO:0007669"/>
    <property type="project" value="InterPro"/>
</dbReference>
<accession>A0A4Q0VBL2</accession>
<proteinExistence type="predicted"/>
<evidence type="ECO:0000313" key="2">
    <source>
        <dbReference type="EMBL" id="BDR82386.1"/>
    </source>
</evidence>
<evidence type="ECO:0000313" key="3">
    <source>
        <dbReference type="EMBL" id="RXI46613.1"/>
    </source>
</evidence>
<dbReference type="PANTHER" id="PTHR43233:SF1">
    <property type="entry name" value="FAMILY N-ACETYLTRANSFERASE, PUTATIVE (AFU_ORTHOLOGUE AFUA_6G03350)-RELATED"/>
    <property type="match status" value="1"/>
</dbReference>
<dbReference type="Proteomes" id="UP001321763">
    <property type="component" value="Chromosome"/>
</dbReference>
<dbReference type="PROSITE" id="PS51186">
    <property type="entry name" value="GNAT"/>
    <property type="match status" value="1"/>
</dbReference>
<reference evidence="3 4" key="1">
    <citation type="submission" date="2018-06" db="EMBL/GenBank/DDBJ databases">
        <title>Genome conservation of Clostridium tetani.</title>
        <authorList>
            <person name="Bruggemann H."/>
            <person name="Popoff M.R."/>
        </authorList>
    </citation>
    <scope>NUCLEOTIDE SEQUENCE [LARGE SCALE GENOMIC DNA]</scope>
    <source>
        <strain evidence="3 4">2017.061</strain>
    </source>
</reference>
<dbReference type="GeneID" id="24252821"/>
<dbReference type="RefSeq" id="WP_011098468.1">
    <property type="nucleotide sequence ID" value="NZ_AP026804.1"/>
</dbReference>
<organism evidence="3 4">
    <name type="scientific">Clostridium tetani</name>
    <dbReference type="NCBI Taxonomy" id="1513"/>
    <lineage>
        <taxon>Bacteria</taxon>
        <taxon>Bacillati</taxon>
        <taxon>Bacillota</taxon>
        <taxon>Clostridia</taxon>
        <taxon>Eubacteriales</taxon>
        <taxon>Clostridiaceae</taxon>
        <taxon>Clostridium</taxon>
    </lineage>
</organism>
<dbReference type="EMBL" id="AP026818">
    <property type="protein sequence ID" value="BDR82386.1"/>
    <property type="molecule type" value="Genomic_DNA"/>
</dbReference>
<evidence type="ECO:0000313" key="5">
    <source>
        <dbReference type="Proteomes" id="UP001321763"/>
    </source>
</evidence>
<reference evidence="2 5" key="2">
    <citation type="submission" date="2022-09" db="EMBL/GenBank/DDBJ databases">
        <title>complete genome sequences of Clostridium tetani str. KHSU-234311-028 isolated from soil.</title>
        <authorList>
            <person name="Sekizuka T."/>
            <person name="Shitada C."/>
            <person name="Takahashi M."/>
            <person name="Kuroda M."/>
        </authorList>
    </citation>
    <scope>NUCLEOTIDE SEQUENCE [LARGE SCALE GENOMIC DNA]</scope>
    <source>
        <strain evidence="2 5">KHSU-234311-028</strain>
    </source>
</reference>
<dbReference type="Gene3D" id="3.40.630.30">
    <property type="match status" value="1"/>
</dbReference>
<dbReference type="InterPro" id="IPR053144">
    <property type="entry name" value="Acetyltransferase_Butenolide"/>
</dbReference>
<keyword evidence="3" id="KW-0808">Transferase</keyword>
<name>A0A4Q0VBL2_CLOTA</name>
<dbReference type="Pfam" id="PF13508">
    <property type="entry name" value="Acetyltransf_7"/>
    <property type="match status" value="1"/>
</dbReference>
<dbReference type="AlphaFoldDB" id="A0A4Q0VBL2"/>
<dbReference type="Proteomes" id="UP000290921">
    <property type="component" value="Unassembled WGS sequence"/>
</dbReference>
<dbReference type="InterPro" id="IPR000182">
    <property type="entry name" value="GNAT_dom"/>
</dbReference>
<gene>
    <name evidence="3" type="ORF">DP130_10775</name>
    <name evidence="2" type="ORF">K234311028_26320</name>
</gene>
<dbReference type="OMA" id="MPDCEIS"/>
<dbReference type="SUPFAM" id="SSF55729">
    <property type="entry name" value="Acyl-CoA N-acyltransferases (Nat)"/>
    <property type="match status" value="1"/>
</dbReference>
<sequence length="155" mass="18134">MYQVYISEDFIVTTDPKKIDVNAVCELLSRSYWSEKRNREIVEKFIENSLCFSLYHKDRQIGFARVVTDYITFGYVRDVFIHEDYRGKGLGKWLINCVITHPDMINIERLMLATKDAQTFYQYHGFGQLQKPEAFMERLGTINKATIGELNIATS</sequence>
<dbReference type="InterPro" id="IPR016181">
    <property type="entry name" value="Acyl_CoA_acyltransferase"/>
</dbReference>
<evidence type="ECO:0000313" key="4">
    <source>
        <dbReference type="Proteomes" id="UP000290921"/>
    </source>
</evidence>
<protein>
    <submittedName>
        <fullName evidence="3">N-acetyltransferase</fullName>
    </submittedName>
</protein>
<feature type="domain" description="N-acetyltransferase" evidence="1">
    <location>
        <begin position="11"/>
        <end position="153"/>
    </location>
</feature>
<dbReference type="CDD" id="cd04301">
    <property type="entry name" value="NAT_SF"/>
    <property type="match status" value="1"/>
</dbReference>
<evidence type="ECO:0000259" key="1">
    <source>
        <dbReference type="PROSITE" id="PS51186"/>
    </source>
</evidence>
<dbReference type="PANTHER" id="PTHR43233">
    <property type="entry name" value="FAMILY N-ACETYLTRANSFERASE, PUTATIVE (AFU_ORTHOLOGUE AFUA_6G03350)-RELATED"/>
    <property type="match status" value="1"/>
</dbReference>
<dbReference type="EMBL" id="QMAP01000010">
    <property type="protein sequence ID" value="RXI46613.1"/>
    <property type="molecule type" value="Genomic_DNA"/>
</dbReference>